<dbReference type="AlphaFoldDB" id="A0A9Q1FE34"/>
<dbReference type="InterPro" id="IPR000477">
    <property type="entry name" value="RT_dom"/>
</dbReference>
<evidence type="ECO:0000313" key="3">
    <source>
        <dbReference type="EMBL" id="KAJ8356596.1"/>
    </source>
</evidence>
<dbReference type="Pfam" id="PF00078">
    <property type="entry name" value="RVT_1"/>
    <property type="match status" value="1"/>
</dbReference>
<proteinExistence type="predicted"/>
<dbReference type="PROSITE" id="PS50878">
    <property type="entry name" value="RT_POL"/>
    <property type="match status" value="1"/>
</dbReference>
<dbReference type="EMBL" id="JAINUF010000006">
    <property type="protein sequence ID" value="KAJ8356596.1"/>
    <property type="molecule type" value="Genomic_DNA"/>
</dbReference>
<dbReference type="PANTHER" id="PTHR19446">
    <property type="entry name" value="REVERSE TRANSCRIPTASES"/>
    <property type="match status" value="1"/>
</dbReference>
<dbReference type="OrthoDB" id="447743at2759"/>
<evidence type="ECO:0000259" key="2">
    <source>
        <dbReference type="PROSITE" id="PS50878"/>
    </source>
</evidence>
<dbReference type="CDD" id="cd01650">
    <property type="entry name" value="RT_nLTR_like"/>
    <property type="match status" value="1"/>
</dbReference>
<name>A0A9Q1FE34_SYNKA</name>
<feature type="compositionally biased region" description="Polar residues" evidence="1">
    <location>
        <begin position="38"/>
        <end position="60"/>
    </location>
</feature>
<evidence type="ECO:0000313" key="4">
    <source>
        <dbReference type="Proteomes" id="UP001152622"/>
    </source>
</evidence>
<gene>
    <name evidence="3" type="ORF">SKAU_G00193900</name>
</gene>
<evidence type="ECO:0000256" key="1">
    <source>
        <dbReference type="SAM" id="MobiDB-lite"/>
    </source>
</evidence>
<keyword evidence="4" id="KW-1185">Reference proteome</keyword>
<feature type="compositionally biased region" description="Basic and acidic residues" evidence="1">
    <location>
        <begin position="105"/>
        <end position="114"/>
    </location>
</feature>
<dbReference type="Proteomes" id="UP001152622">
    <property type="component" value="Chromosome 6"/>
</dbReference>
<feature type="domain" description="Reverse transcriptase" evidence="2">
    <location>
        <begin position="356"/>
        <end position="635"/>
    </location>
</feature>
<protein>
    <recommendedName>
        <fullName evidence="2">Reverse transcriptase domain-containing protein</fullName>
    </recommendedName>
</protein>
<organism evidence="3 4">
    <name type="scientific">Synaphobranchus kaupii</name>
    <name type="common">Kaup's arrowtooth eel</name>
    <dbReference type="NCBI Taxonomy" id="118154"/>
    <lineage>
        <taxon>Eukaryota</taxon>
        <taxon>Metazoa</taxon>
        <taxon>Chordata</taxon>
        <taxon>Craniata</taxon>
        <taxon>Vertebrata</taxon>
        <taxon>Euteleostomi</taxon>
        <taxon>Actinopterygii</taxon>
        <taxon>Neopterygii</taxon>
        <taxon>Teleostei</taxon>
        <taxon>Anguilliformes</taxon>
        <taxon>Synaphobranchidae</taxon>
        <taxon>Synaphobranchus</taxon>
    </lineage>
</organism>
<sequence length="1091" mass="123549">MEPDNDSRIMRKCRCGWEKVTTFRGLRIHQGKKRCTARGQQKQCTATAGQTLGTKSQVSNHRAEGSNAADGRQEAEGPVVESSPLESGTENTPGTPTINNQQASQRREKKEPGRRQAIKWPKTNEPAVWQKLDNDVTVLLEHSLRGRVETRLNSLGDILYEECRSRFGVVAERRRAAPKQKGRREREIEQLVWRRRQLRKQWRKASQEEKEGLKPLWEEVRKSLSNLRRAERIRQRRRRKEKERSNFFKNPFKHAKQLLEDKRSGKLEITKSELEKHIREQYSDPAKAIPLGSPGYVPRPAPPVIPFNTAPPKLSEVADVVRKARAASAPGPNGVPYKLYKYCPGVRKILWKLLKVAWGKNIIPSEWQRAVTVFIPKEQNSNSISQFRSIALLNVEGKIFFSIMAKRLTSYLTSNSYIDTSCQKAGVPGFPGCVEHSAVIWEQIQRARREKSDLHVVWLDLANAYGSVPHQLINFALEFFHTPNCIKDLVAKYFADLQMCCAHQDFTTGWQQLEVGIAMGCSISPILFIAAFEIILIGARKMAGGVKMPSGQRLPPLRGFMDDVTTILQTAACTTRLLKRMDELVGWARMKIKPSKSRSLSLRKGVRNDHTIFTAGGEEIPVLSKQPIRSLGRSYTAELSDKQVGEAVRKQLADGLARIHRSQLPGKYKVWCYQHVLYHRVMWPLKMSEVPSSTASKLDGLANSFIRKWLGLPRCLSDVGLFGRNTLQLPLHSISLGYKQEKARMVLELRESSDHLVRAAGTQVRTGRRWKAEEEVDQAIARLKHREVVGRVQVGRAGLGRSETPLFWSKASKRERKAMVVTEVARPMTWPDLWKIPQARISFLIRATYNTLPCPQNLHLWFGTEEICPLCNTINASLQHILSGCKTALSQGRYRWRHDAVLKKLAEVAESCRREANSRPAAPARHTIQFARAGEIINAPRPSNMGRLLSPGSEWNMKVDLGRQLQFPREIAETSLRPDMVLWSVASKTVLLVELTVPWEGGLETAHERKRAKYSDLAAECREAGWKATVCPVEVGCRGFVGSSTSRLLRDLGCTGAGHRRASKELAEEAEKGSFWLWLRRKDTSWGPCNI</sequence>
<feature type="region of interest" description="Disordered" evidence="1">
    <location>
        <begin position="29"/>
        <end position="122"/>
    </location>
</feature>
<feature type="compositionally biased region" description="Polar residues" evidence="1">
    <location>
        <begin position="84"/>
        <end position="104"/>
    </location>
</feature>
<comment type="caution">
    <text evidence="3">The sequence shown here is derived from an EMBL/GenBank/DDBJ whole genome shotgun (WGS) entry which is preliminary data.</text>
</comment>
<accession>A0A9Q1FE34</accession>
<reference evidence="3" key="1">
    <citation type="journal article" date="2023" name="Science">
        <title>Genome structures resolve the early diversification of teleost fishes.</title>
        <authorList>
            <person name="Parey E."/>
            <person name="Louis A."/>
            <person name="Montfort J."/>
            <person name="Bouchez O."/>
            <person name="Roques C."/>
            <person name="Iampietro C."/>
            <person name="Lluch J."/>
            <person name="Castinel A."/>
            <person name="Donnadieu C."/>
            <person name="Desvignes T."/>
            <person name="Floi Bucao C."/>
            <person name="Jouanno E."/>
            <person name="Wen M."/>
            <person name="Mejri S."/>
            <person name="Dirks R."/>
            <person name="Jansen H."/>
            <person name="Henkel C."/>
            <person name="Chen W.J."/>
            <person name="Zahm M."/>
            <person name="Cabau C."/>
            <person name="Klopp C."/>
            <person name="Thompson A.W."/>
            <person name="Robinson-Rechavi M."/>
            <person name="Braasch I."/>
            <person name="Lecointre G."/>
            <person name="Bobe J."/>
            <person name="Postlethwait J.H."/>
            <person name="Berthelot C."/>
            <person name="Roest Crollius H."/>
            <person name="Guiguen Y."/>
        </authorList>
    </citation>
    <scope>NUCLEOTIDE SEQUENCE</scope>
    <source>
        <strain evidence="3">WJC10195</strain>
    </source>
</reference>